<dbReference type="AlphaFoldDB" id="A0A8R2JLN7"/>
<dbReference type="KEGG" id="api:115033344"/>
<accession>A0A8R2JLN7</accession>
<evidence type="ECO:0000256" key="1">
    <source>
        <dbReference type="SAM" id="MobiDB-lite"/>
    </source>
</evidence>
<name>A0A8R2JLN7_ACYPI</name>
<dbReference type="GeneID" id="115033344"/>
<protein>
    <submittedName>
        <fullName evidence="2">Uncharacterized protein</fullName>
    </submittedName>
</protein>
<organism evidence="2 3">
    <name type="scientific">Acyrthosiphon pisum</name>
    <name type="common">Pea aphid</name>
    <dbReference type="NCBI Taxonomy" id="7029"/>
    <lineage>
        <taxon>Eukaryota</taxon>
        <taxon>Metazoa</taxon>
        <taxon>Ecdysozoa</taxon>
        <taxon>Arthropoda</taxon>
        <taxon>Hexapoda</taxon>
        <taxon>Insecta</taxon>
        <taxon>Pterygota</taxon>
        <taxon>Neoptera</taxon>
        <taxon>Paraneoptera</taxon>
        <taxon>Hemiptera</taxon>
        <taxon>Sternorrhyncha</taxon>
        <taxon>Aphidomorpha</taxon>
        <taxon>Aphidoidea</taxon>
        <taxon>Aphididae</taxon>
        <taxon>Macrosiphini</taxon>
        <taxon>Acyrthosiphon</taxon>
    </lineage>
</organism>
<feature type="region of interest" description="Disordered" evidence="1">
    <location>
        <begin position="1"/>
        <end position="22"/>
    </location>
</feature>
<evidence type="ECO:0000313" key="3">
    <source>
        <dbReference type="Proteomes" id="UP000007819"/>
    </source>
</evidence>
<dbReference type="Proteomes" id="UP000007819">
    <property type="component" value="Chromosome X"/>
</dbReference>
<reference evidence="3" key="1">
    <citation type="submission" date="2010-06" db="EMBL/GenBank/DDBJ databases">
        <authorList>
            <person name="Jiang H."/>
            <person name="Abraham K."/>
            <person name="Ali S."/>
            <person name="Alsbrooks S.L."/>
            <person name="Anim B.N."/>
            <person name="Anosike U.S."/>
            <person name="Attaway T."/>
            <person name="Bandaranaike D.P."/>
            <person name="Battles P.K."/>
            <person name="Bell S.N."/>
            <person name="Bell A.V."/>
            <person name="Beltran B."/>
            <person name="Bickham C."/>
            <person name="Bustamante Y."/>
            <person name="Caleb T."/>
            <person name="Canada A."/>
            <person name="Cardenas V."/>
            <person name="Carter K."/>
            <person name="Chacko J."/>
            <person name="Chandrabose M.N."/>
            <person name="Chavez D."/>
            <person name="Chavez A."/>
            <person name="Chen L."/>
            <person name="Chu H.-S."/>
            <person name="Claassen K.J."/>
            <person name="Cockrell R."/>
            <person name="Collins M."/>
            <person name="Cooper J.A."/>
            <person name="Cree A."/>
            <person name="Curry S.M."/>
            <person name="Da Y."/>
            <person name="Dao M.D."/>
            <person name="Das B."/>
            <person name="Davila M.-L."/>
            <person name="Davy-Carroll L."/>
            <person name="Denson S."/>
            <person name="Dinh H."/>
            <person name="Ebong V.E."/>
            <person name="Edwards J.R."/>
            <person name="Egan A."/>
            <person name="El-Daye J."/>
            <person name="Escobedo L."/>
            <person name="Fernandez S."/>
            <person name="Fernando P.R."/>
            <person name="Flagg N."/>
            <person name="Forbes L.D."/>
            <person name="Fowler R.G."/>
            <person name="Fu Q."/>
            <person name="Gabisi R.A."/>
            <person name="Ganer J."/>
            <person name="Garbino Pronczuk A."/>
            <person name="Garcia R.M."/>
            <person name="Garner T."/>
            <person name="Garrett T.E."/>
            <person name="Gonzalez D.A."/>
            <person name="Hamid H."/>
            <person name="Hawkins E.S."/>
            <person name="Hirani K."/>
            <person name="Hogues M.E."/>
            <person name="Hollins B."/>
            <person name="Hsiao C.-H."/>
            <person name="Jabil R."/>
            <person name="James M.L."/>
            <person name="Jhangiani S.N."/>
            <person name="Johnson B."/>
            <person name="Johnson Q."/>
            <person name="Joshi V."/>
            <person name="Kalu J.B."/>
            <person name="Kam C."/>
            <person name="Kashfia A."/>
            <person name="Keebler J."/>
            <person name="Kisamo H."/>
            <person name="Kovar C.L."/>
            <person name="Lago L.A."/>
            <person name="Lai C.-Y."/>
            <person name="Laidlaw J."/>
            <person name="Lara F."/>
            <person name="Le T.-K."/>
            <person name="Lee S.L."/>
            <person name="Legall F.H."/>
            <person name="Lemon S.J."/>
            <person name="Lewis L.R."/>
            <person name="Li B."/>
            <person name="Liu Y."/>
            <person name="Liu Y.-S."/>
            <person name="Lopez J."/>
            <person name="Lozado R.J."/>
            <person name="Lu J."/>
            <person name="Madu R.C."/>
            <person name="Maheshwari M."/>
            <person name="Maheshwari R."/>
            <person name="Malloy K."/>
            <person name="Martinez E."/>
            <person name="Mathew T."/>
            <person name="Mercado I.C."/>
            <person name="Mercado C."/>
            <person name="Meyer B."/>
            <person name="Montgomery K."/>
            <person name="Morgan M.B."/>
            <person name="Munidasa M."/>
            <person name="Nazareth L.V."/>
            <person name="Nelson J."/>
            <person name="Ng B.M."/>
            <person name="Nguyen N.B."/>
            <person name="Nguyen P.Q."/>
            <person name="Nguyen T."/>
            <person name="Obregon M."/>
            <person name="Okwuonu G.O."/>
            <person name="Onwere C.G."/>
            <person name="Orozco G."/>
            <person name="Parra A."/>
            <person name="Patel S."/>
            <person name="Patil S."/>
            <person name="Perez A."/>
            <person name="Perez Y."/>
            <person name="Pham C."/>
            <person name="Primus E.L."/>
            <person name="Pu L.-L."/>
            <person name="Puazo M."/>
            <person name="Qin X."/>
            <person name="Quiroz J.B."/>
            <person name="Reese J."/>
            <person name="Richards S."/>
            <person name="Rives C.M."/>
            <person name="Robberts R."/>
            <person name="Ruiz S.J."/>
            <person name="Ruiz M.J."/>
            <person name="Santibanez J."/>
            <person name="Schneider B.W."/>
            <person name="Sisson I."/>
            <person name="Smith M."/>
            <person name="Sodergren E."/>
            <person name="Song X.-Z."/>
            <person name="Song B.B."/>
            <person name="Summersgill H."/>
            <person name="Thelus R."/>
            <person name="Thornton R.D."/>
            <person name="Trejos Z.Y."/>
            <person name="Usmani K."/>
            <person name="Vattathil S."/>
            <person name="Villasana D."/>
            <person name="Walker D.L."/>
            <person name="Wang S."/>
            <person name="Wang K."/>
            <person name="White C.S."/>
            <person name="Williams A.C."/>
            <person name="Williamson J."/>
            <person name="Wilson K."/>
            <person name="Woghiren I.O."/>
            <person name="Woodworth J.R."/>
            <person name="Worley K.C."/>
            <person name="Wright R.A."/>
            <person name="Wu W."/>
            <person name="Young L."/>
            <person name="Zhang L."/>
            <person name="Zhang J."/>
            <person name="Zhu Y."/>
            <person name="Muzny D.M."/>
            <person name="Weinstock G."/>
            <person name="Gibbs R.A."/>
        </authorList>
    </citation>
    <scope>NUCLEOTIDE SEQUENCE [LARGE SCALE GENOMIC DNA]</scope>
    <source>
        <strain evidence="3">LSR1</strain>
    </source>
</reference>
<evidence type="ECO:0000313" key="2">
    <source>
        <dbReference type="EnsemblMetazoa" id="XP_029341569.1"/>
    </source>
</evidence>
<dbReference type="EnsemblMetazoa" id="XM_029485709.1">
    <property type="protein sequence ID" value="XP_029341569.1"/>
    <property type="gene ID" value="LOC115033344"/>
</dbReference>
<proteinExistence type="predicted"/>
<reference evidence="2" key="2">
    <citation type="submission" date="2022-06" db="UniProtKB">
        <authorList>
            <consortium name="EnsemblMetazoa"/>
        </authorList>
    </citation>
    <scope>IDENTIFICATION</scope>
</reference>
<dbReference type="RefSeq" id="XP_029341569.1">
    <property type="nucleotide sequence ID" value="XM_029485709.1"/>
</dbReference>
<keyword evidence="3" id="KW-1185">Reference proteome</keyword>
<dbReference type="OrthoDB" id="6586540at2759"/>
<sequence>MSSQVSKAHKNNEPPTRISGNKNVEIVIEEDAENLIASLKHEELTWPDIEMIWAKTTGYRLNHLRSTNFSPSEIHKTWPQYMQPLGYKLIDIDFKRLHEKYDDLLSSYDKSYLKLVQIIDERIKDPSCRKILESMMKTNNAPESKLRS</sequence>